<proteinExistence type="inferred from homology"/>
<keyword evidence="6" id="KW-0456">Lyase</keyword>
<keyword evidence="9" id="KW-0624">Polysaccharide degradation</keyword>
<dbReference type="RefSeq" id="WP_185694531.1">
    <property type="nucleotide sequence ID" value="NZ_JACHVA010000135.1"/>
</dbReference>
<keyword evidence="4" id="KW-0479">Metal-binding</keyword>
<dbReference type="EC" id="4.2.2.2" evidence="3"/>
<dbReference type="SUPFAM" id="SSF51126">
    <property type="entry name" value="Pectin lyase-like"/>
    <property type="match status" value="2"/>
</dbReference>
<evidence type="ECO:0000256" key="9">
    <source>
        <dbReference type="ARBA" id="ARBA00023326"/>
    </source>
</evidence>
<comment type="catalytic activity">
    <reaction evidence="1">
        <text>Eliminative cleavage of (1-&gt;4)-alpha-D-galacturonan to give oligosaccharides with 4-deoxy-alpha-D-galact-4-enuronosyl groups at their non-reducing ends.</text>
        <dbReference type="EC" id="4.2.2.2"/>
    </reaction>
</comment>
<comment type="caution">
    <text evidence="12">The sequence shown here is derived from an EMBL/GenBank/DDBJ whole genome shotgun (WGS) entry which is preliminary data.</text>
</comment>
<dbReference type="InterPro" id="IPR052063">
    <property type="entry name" value="Polysaccharide_Lyase_1"/>
</dbReference>
<evidence type="ECO:0000313" key="12">
    <source>
        <dbReference type="EMBL" id="MBC2603913.1"/>
    </source>
</evidence>
<comment type="similarity">
    <text evidence="2">Belongs to the polysaccharide lyase 1 family.</text>
</comment>
<protein>
    <recommendedName>
        <fullName evidence="3">pectate lyase</fullName>
        <ecNumber evidence="3">4.2.2.2</ecNumber>
    </recommendedName>
</protein>
<dbReference type="SMART" id="SM00710">
    <property type="entry name" value="PbH1"/>
    <property type="match status" value="5"/>
</dbReference>
<evidence type="ECO:0000256" key="7">
    <source>
        <dbReference type="ARBA" id="ARBA00023277"/>
    </source>
</evidence>
<dbReference type="EMBL" id="JACHVA010000135">
    <property type="protein sequence ID" value="MBC2603913.1"/>
    <property type="molecule type" value="Genomic_DNA"/>
</dbReference>
<evidence type="ECO:0000256" key="1">
    <source>
        <dbReference type="ARBA" id="ARBA00000695"/>
    </source>
</evidence>
<evidence type="ECO:0000313" key="13">
    <source>
        <dbReference type="Proteomes" id="UP000525652"/>
    </source>
</evidence>
<evidence type="ECO:0000256" key="3">
    <source>
        <dbReference type="ARBA" id="ARBA00012272"/>
    </source>
</evidence>
<dbReference type="InterPro" id="IPR006626">
    <property type="entry name" value="PbH1"/>
</dbReference>
<evidence type="ECO:0000256" key="6">
    <source>
        <dbReference type="ARBA" id="ARBA00023239"/>
    </source>
</evidence>
<keyword evidence="8" id="KW-0961">Cell wall biogenesis/degradation</keyword>
<dbReference type="Proteomes" id="UP000525652">
    <property type="component" value="Unassembled WGS sequence"/>
</dbReference>
<evidence type="ECO:0000256" key="4">
    <source>
        <dbReference type="ARBA" id="ARBA00022723"/>
    </source>
</evidence>
<evidence type="ECO:0000256" key="5">
    <source>
        <dbReference type="ARBA" id="ARBA00023180"/>
    </source>
</evidence>
<sequence>MRILIPSIFLHLGILLTIAYGGIDDGLIGYWPLDGDALDHSGNGFDGTVLEGASFVDEPKGADRQVLQTARGEVNFGHVQTGSLAPYYPGPYETDFQTSGSVWVMFDDRLSLTQAPGWQGILGHSPGLSYVNRKLGGNQIGTMVKSTEHGNSSTGNYWPRSEREAVRGEGVWYHVAWTFDAHNEGEEGHFRWYINGQLSREDTSGIQTTGGSNFKIGADYSGRATNSKLAEVRLYDRILTEGEILELAADDDFQRPEYPSWWGISSEGSLQDLYEHGTPPEDHAPATVGQLKYIAAKARDELEAALAPVGGAGPEINAMVDAFGIADPDDYGVANLGQLKYISAKFFDRFAAIGFTMGSAGWPSGLILDEETGDNAPSYPWLDNVTPANSSIANIGQLKLLFSWNLLPLTAEDADGDGLPDYWENYWFGDLRYSPDDDPDRDGMNNLLEYENSCNPSNPDTDGDTMEDMFEYHYSLNATSTADNDVTGPNDDPDGDGLSNLTEFLSGNFPDAYAINIDQTQIVFGRHVLFGSDPGVYYANFFAVEDIIYIPEYSTDLVNWHYDHVIVGNNHVVNELQYSDDPLLSGFVFFRFRMYLGRVDEDGDGMPDWWEAEYGVTSPTANDDSSGGDVFNNVDEYRLGLVPNDPLNPDLDTDSDGIPDSIEFYYAFLDPNNPEDAFEDEDGDRYPNVFEIYFGTDPENADPDSVGPGEKPAYPSYGDFAYFLVDETLAENSGNSFTNIADAEGVADDYNYSIIEVLPGDYEGKVSANAPMLVLSRNSAKVTSIYSASSEAVLIDDTSAVLNGFTLSDSRQGFKVSGSAEHRVVVKDCIIRDNGWGDSIYNDGGGIHLSGATLTVDNTYIHRNTCDDDGAGIYQHSGDLRLTRSVIMENTAGDDGGGIFVRAGDQTVIQSTIANNIAEGNYDGVYFTNSSYQYDYTNTLIWNPKDVPDWTGHIYLATGLDLATVFTGCLTPTPDATGNLQVNHLILSPAQTDPLLTKDGHLQYNSPAIDKVAASTVLRDIDGEAYPLSASDADIGADEYTDSNGTADADGLPDWIEALGIVGDFDDDDDSDGLSNGEEYILNTPITDPDIDGDGLLDGDELYGDGTHGDTDGYVTDLYSVDTDLDGMPDAWEGLNGLNPTDGSDAFEDVDGDRYPNAWEYVHGFQVTVFGTDPDPDHLVLDAPPVVSVNPLTGGDSSSDLVFSTLRAALDAVNMGSVGGDFAIVHIAAGIYEEYGLSTGDRKILILGELGSQNGQAVIKGSADNVESLYISGSSVVDGLVITHSGIQSGSGVRVFSNDEDVRVRLINCIIRGNVTNFDGGAIKNSNVGLTELIHCTLTGNRAEGSGSSIFNSSSSHIRIANSILWDQVDLSGNDGNLANESIYDDNSSGGAVVVNSIVRGGDFSGINEDPVLTAEGWLRSDPASSAIDPLGVNLEPSVSLLDLNGEVRGSVGAPDLGADEFINTDGTLDDTLPDWFELRYGGVVDSILDDDGHADADMLTNFEEYMVGTDPADPDTDGDTLLDDDELSDQAADGDTDGLVTDPLNPDDDFDGMPTLWEIQKNISGGIDASVDLLDYSINDAHLNNDGDLDHNGILENPGDTLTNLEEYQAGTHPLKVDTDGDQMPDSWELAYGLRPSEDDADLSADSDALTNLQEYNYGTAPDKADTDNDYIDDDVEIAQGSDPLDPASLGDHVNLPVLFDFEKEALASLNGQNGWEAVGATVIKDVGDAGNQLVQLTDDDNLNHLLHPIAPSNSGREVFINFDAKLQLGETFDPTALADTAKATILLTLDASGRLMVYDGVGEVWIADTHTGITYADTWHHYEIKLNTFNANWSLLVDGATVFQSIPARDAESYTYYFWSFYYQGLPISAGPPVLIDNLTLSYDADTDFNREFMLPLSESFIGYSNSNLILASENVGWDLTGVGAAATINTQAPPFTDFDEDGFSLELSAGSGATILSHGFEPQSGYVTARFAVRPVLLSPAEAPLTPSTEAPIDFYVDAGGTLFVGDGSVWSQIAGLEFVESEWYVMTIVYNVAAQTWRLGVNDQTVATDLAFSVLRPQLNAFKLIHHSNTALVFDALTVAQGAPPLIAWNGISAYGTLPTGQSYYKTSEGLRLAVTAIDMDTEDDLLVEFFDLDATDPSVPISTDPYGSSTAEYTDEYYLPAIEGGHRIYAVATDTDGFFVESPVQTIHVSADSDGDGLPDRWETDQGWNTATYDGTSNPDGDAYDNNAELLNGSDPTDYYNVGHPIHEVIPQILVMDGDSQTVTGPASQTITILLTDQAGDPLGAAPFTLDSEIVGLLFDWDADPSDGAKPLSGITEPNGTETFTFQP</sequence>
<evidence type="ECO:0000256" key="2">
    <source>
        <dbReference type="ARBA" id="ARBA00010980"/>
    </source>
</evidence>
<evidence type="ECO:0000256" key="8">
    <source>
        <dbReference type="ARBA" id="ARBA00023316"/>
    </source>
</evidence>
<dbReference type="GO" id="GO:0071555">
    <property type="term" value="P:cell wall organization"/>
    <property type="evidence" value="ECO:0007669"/>
    <property type="project" value="UniProtKB-KW"/>
</dbReference>
<reference evidence="12 13" key="1">
    <citation type="submission" date="2020-07" db="EMBL/GenBank/DDBJ databases">
        <authorList>
            <person name="Feng X."/>
        </authorList>
    </citation>
    <scope>NUCLEOTIDE SEQUENCE [LARGE SCALE GENOMIC DNA]</scope>
    <source>
        <strain evidence="12 13">JCM14086</strain>
    </source>
</reference>
<dbReference type="Gene3D" id="2.60.120.200">
    <property type="match status" value="1"/>
</dbReference>
<feature type="region of interest" description="Disordered" evidence="11">
    <location>
        <begin position="1509"/>
        <end position="1547"/>
    </location>
</feature>
<dbReference type="GO" id="GO:0030570">
    <property type="term" value="F:pectate lyase activity"/>
    <property type="evidence" value="ECO:0007669"/>
    <property type="project" value="UniProtKB-EC"/>
</dbReference>
<feature type="region of interest" description="Disordered" evidence="11">
    <location>
        <begin position="480"/>
        <end position="499"/>
    </location>
</feature>
<name>A0A7X1B3L6_9BACT</name>
<dbReference type="InterPro" id="IPR018247">
    <property type="entry name" value="EF_Hand_1_Ca_BS"/>
</dbReference>
<organism evidence="12 13">
    <name type="scientific">Puniceicoccus vermicola</name>
    <dbReference type="NCBI Taxonomy" id="388746"/>
    <lineage>
        <taxon>Bacteria</taxon>
        <taxon>Pseudomonadati</taxon>
        <taxon>Verrucomicrobiota</taxon>
        <taxon>Opitutia</taxon>
        <taxon>Puniceicoccales</taxon>
        <taxon>Puniceicoccaceae</taxon>
        <taxon>Puniceicoccus</taxon>
    </lineage>
</organism>
<dbReference type="PROSITE" id="PS00018">
    <property type="entry name" value="EF_HAND_1"/>
    <property type="match status" value="1"/>
</dbReference>
<dbReference type="GO" id="GO:0046872">
    <property type="term" value="F:metal ion binding"/>
    <property type="evidence" value="ECO:0007669"/>
    <property type="project" value="UniProtKB-KW"/>
</dbReference>
<evidence type="ECO:0000256" key="10">
    <source>
        <dbReference type="ARBA" id="ARBA00025679"/>
    </source>
</evidence>
<dbReference type="PANTHER" id="PTHR42970">
    <property type="entry name" value="PECTATE LYASE C-RELATED"/>
    <property type="match status" value="1"/>
</dbReference>
<keyword evidence="7" id="KW-0119">Carbohydrate metabolism</keyword>
<dbReference type="PANTHER" id="PTHR42970:SF1">
    <property type="entry name" value="PECTATE LYASE C-RELATED"/>
    <property type="match status" value="1"/>
</dbReference>
<evidence type="ECO:0000256" key="11">
    <source>
        <dbReference type="SAM" id="MobiDB-lite"/>
    </source>
</evidence>
<keyword evidence="13" id="KW-1185">Reference proteome</keyword>
<dbReference type="Pfam" id="PF13385">
    <property type="entry name" value="Laminin_G_3"/>
    <property type="match status" value="1"/>
</dbReference>
<comment type="function">
    <text evidence="10">Pectinolytic enzyme consist of four classes of enzymes: pectin lyase, polygalacturonase, pectin methylesterase and rhamnogalacturonase. Among pectinolytic enzymes, pectin lyase is the most important in depolymerization of pectin, since it cleaves internal glycosidic bonds of highly methylated pectins. Favors pectate, the anion, over pectin, the methyl ester.</text>
</comment>
<feature type="compositionally biased region" description="Acidic residues" evidence="11">
    <location>
        <begin position="1513"/>
        <end position="1537"/>
    </location>
</feature>
<dbReference type="GO" id="GO:0000272">
    <property type="term" value="P:polysaccharide catabolic process"/>
    <property type="evidence" value="ECO:0007669"/>
    <property type="project" value="UniProtKB-KW"/>
</dbReference>
<dbReference type="SUPFAM" id="SSF49899">
    <property type="entry name" value="Concanavalin A-like lectins/glucanases"/>
    <property type="match status" value="1"/>
</dbReference>
<keyword evidence="5" id="KW-0325">Glycoprotein</keyword>
<accession>A0A7X1B3L6</accession>
<gene>
    <name evidence="12" type="ORF">H5P30_19205</name>
</gene>
<dbReference type="InterPro" id="IPR013320">
    <property type="entry name" value="ConA-like_dom_sf"/>
</dbReference>
<dbReference type="InterPro" id="IPR011050">
    <property type="entry name" value="Pectin_lyase_fold/virulence"/>
</dbReference>